<feature type="domain" description="Thioesterase" evidence="2">
    <location>
        <begin position="50"/>
        <end position="125"/>
    </location>
</feature>
<comment type="caution">
    <text evidence="3">The sequence shown here is derived from an EMBL/GenBank/DDBJ whole genome shotgun (WGS) entry which is preliminary data.</text>
</comment>
<dbReference type="OrthoDB" id="9813282at2"/>
<dbReference type="GO" id="GO:0005829">
    <property type="term" value="C:cytosol"/>
    <property type="evidence" value="ECO:0007669"/>
    <property type="project" value="TreeGrafter"/>
</dbReference>
<evidence type="ECO:0000313" key="4">
    <source>
        <dbReference type="Proteomes" id="UP000027190"/>
    </source>
</evidence>
<evidence type="ECO:0000313" key="3">
    <source>
        <dbReference type="EMBL" id="KCZ60819.1"/>
    </source>
</evidence>
<dbReference type="Proteomes" id="UP000027190">
    <property type="component" value="Unassembled WGS sequence"/>
</dbReference>
<dbReference type="CDD" id="cd03443">
    <property type="entry name" value="PaaI_thioesterase"/>
    <property type="match status" value="1"/>
</dbReference>
<dbReference type="GO" id="GO:0061522">
    <property type="term" value="F:1,4-dihydroxy-2-naphthoyl-CoA thioesterase activity"/>
    <property type="evidence" value="ECO:0007669"/>
    <property type="project" value="TreeGrafter"/>
</dbReference>
<evidence type="ECO:0000256" key="1">
    <source>
        <dbReference type="ARBA" id="ARBA00022801"/>
    </source>
</evidence>
<dbReference type="Gene3D" id="3.10.129.10">
    <property type="entry name" value="Hotdog Thioesterase"/>
    <property type="match status" value="1"/>
</dbReference>
<dbReference type="EMBL" id="AWFG01000001">
    <property type="protein sequence ID" value="KCZ60819.1"/>
    <property type="molecule type" value="Genomic_DNA"/>
</dbReference>
<keyword evidence="1" id="KW-0378">Hydrolase</keyword>
<protein>
    <recommendedName>
        <fullName evidence="2">Thioesterase domain-containing protein</fullName>
    </recommendedName>
</protein>
<dbReference type="Pfam" id="PF03061">
    <property type="entry name" value="4HBT"/>
    <property type="match status" value="1"/>
</dbReference>
<dbReference type="STRING" id="1280947.HY30_00370"/>
<accession>A0A062ULQ6</accession>
<dbReference type="InterPro" id="IPR006683">
    <property type="entry name" value="Thioestr_dom"/>
</dbReference>
<dbReference type="PANTHER" id="PTHR43240:SF1">
    <property type="entry name" value="BLR5584 PROTEIN"/>
    <property type="match status" value="1"/>
</dbReference>
<dbReference type="eggNOG" id="COG2050">
    <property type="taxonomic scope" value="Bacteria"/>
</dbReference>
<dbReference type="InterPro" id="IPR029069">
    <property type="entry name" value="HotDog_dom_sf"/>
</dbReference>
<reference evidence="3 4" key="1">
    <citation type="journal article" date="2014" name="Antonie Van Leeuwenhoek">
        <title>Hyphomonas beringensis sp. nov. and Hyphomonas chukchiensis sp. nov., isolated from surface seawater of the Bering Sea and Chukchi Sea.</title>
        <authorList>
            <person name="Li C."/>
            <person name="Lai Q."/>
            <person name="Li G."/>
            <person name="Dong C."/>
            <person name="Wang J."/>
            <person name="Liao Y."/>
            <person name="Shao Z."/>
        </authorList>
    </citation>
    <scope>NUCLEOTIDE SEQUENCE [LARGE SCALE GENOMIC DNA]</scope>
    <source>
        <strain evidence="3 4">BH-BN04-4</strain>
    </source>
</reference>
<dbReference type="PANTHER" id="PTHR43240">
    <property type="entry name" value="1,4-DIHYDROXY-2-NAPHTHOYL-COA THIOESTERASE 1"/>
    <property type="match status" value="1"/>
</dbReference>
<evidence type="ECO:0000259" key="2">
    <source>
        <dbReference type="Pfam" id="PF03061"/>
    </source>
</evidence>
<dbReference type="NCBIfam" id="TIGR00369">
    <property type="entry name" value="unchar_dom_1"/>
    <property type="match status" value="1"/>
</dbReference>
<dbReference type="RefSeq" id="WP_034735812.1">
    <property type="nucleotide sequence ID" value="NZ_AWFG01000001.1"/>
</dbReference>
<organism evidence="3 4">
    <name type="scientific">Hyphomonas chukchiensis</name>
    <dbReference type="NCBI Taxonomy" id="1280947"/>
    <lineage>
        <taxon>Bacteria</taxon>
        <taxon>Pseudomonadati</taxon>
        <taxon>Pseudomonadota</taxon>
        <taxon>Alphaproteobacteria</taxon>
        <taxon>Hyphomonadales</taxon>
        <taxon>Hyphomonadaceae</taxon>
        <taxon>Hyphomonas</taxon>
    </lineage>
</organism>
<dbReference type="PATRIC" id="fig|1280947.3.peg.71"/>
<name>A0A062ULQ6_9PROT</name>
<dbReference type="InterPro" id="IPR003736">
    <property type="entry name" value="PAAI_dom"/>
</dbReference>
<dbReference type="AlphaFoldDB" id="A0A062ULQ6"/>
<keyword evidence="4" id="KW-1185">Reference proteome</keyword>
<proteinExistence type="predicted"/>
<gene>
    <name evidence="3" type="ORF">HY30_00370</name>
</gene>
<dbReference type="SUPFAM" id="SSF54637">
    <property type="entry name" value="Thioesterase/thiol ester dehydrase-isomerase"/>
    <property type="match status" value="1"/>
</dbReference>
<sequence>MPDSKRITEVFPQPSPSSTSLGFKLLSLDMKKWETRVRFEGRQEFTNPAGVIQGGYLVAMMDDTIGMLTGMKAGKRALPSTVDLHTHFLRPVRVGVIEVVARLRNIGRAMVFAEAELFDSRGKEAARCAASLTLNPVNSPAP</sequence>